<keyword evidence="4" id="KW-1185">Reference proteome</keyword>
<dbReference type="CDD" id="cd00093">
    <property type="entry name" value="HTH_XRE"/>
    <property type="match status" value="1"/>
</dbReference>
<dbReference type="Gene3D" id="1.10.260.40">
    <property type="entry name" value="lambda repressor-like DNA-binding domains"/>
    <property type="match status" value="1"/>
</dbReference>
<dbReference type="Proteomes" id="UP000277570">
    <property type="component" value="Unassembled WGS sequence"/>
</dbReference>
<dbReference type="RefSeq" id="WP_125148238.1">
    <property type="nucleotide sequence ID" value="NZ_UYIN01000004.1"/>
</dbReference>
<proteinExistence type="predicted"/>
<name>A0ABY6SRH9_9CLOT</name>
<sequence>MLINERITQLRKELNLNQEAFGKRINVTRSAISNYEKGTRNIMDRVITDICREFNVNEEWLRNGTGEMFIEPDTFSLDEYAKSKGATDYELELIKGFFDIPKNIRHEFINYFKNTMMSNFQNNDLVATKKESFEEKKKKELESYALELEAESKGEISSALEKPKGA</sequence>
<organism evidence="3 4">
    <name type="scientific">Clostridium carnis</name>
    <dbReference type="NCBI Taxonomy" id="1530"/>
    <lineage>
        <taxon>Bacteria</taxon>
        <taxon>Bacillati</taxon>
        <taxon>Bacillota</taxon>
        <taxon>Clostridia</taxon>
        <taxon>Eubacteriales</taxon>
        <taxon>Clostridiaceae</taxon>
        <taxon>Clostridium</taxon>
    </lineage>
</organism>
<protein>
    <submittedName>
        <fullName evidence="3">Transcriptional regulator</fullName>
    </submittedName>
</protein>
<accession>A0ABY6SRH9</accession>
<feature type="domain" description="HTH cro/C1-type" evidence="2">
    <location>
        <begin position="7"/>
        <end position="61"/>
    </location>
</feature>
<evidence type="ECO:0000313" key="4">
    <source>
        <dbReference type="Proteomes" id="UP000277570"/>
    </source>
</evidence>
<evidence type="ECO:0000256" key="1">
    <source>
        <dbReference type="ARBA" id="ARBA00023125"/>
    </source>
</evidence>
<keyword evidence="1" id="KW-0238">DNA-binding</keyword>
<dbReference type="SMART" id="SM00530">
    <property type="entry name" value="HTH_XRE"/>
    <property type="match status" value="1"/>
</dbReference>
<dbReference type="PANTHER" id="PTHR46558">
    <property type="entry name" value="TRACRIPTIONAL REGULATORY PROTEIN-RELATED-RELATED"/>
    <property type="match status" value="1"/>
</dbReference>
<evidence type="ECO:0000259" key="2">
    <source>
        <dbReference type="PROSITE" id="PS50943"/>
    </source>
</evidence>
<dbReference type="EMBL" id="UYIN01000004">
    <property type="protein sequence ID" value="VDG71137.1"/>
    <property type="molecule type" value="Genomic_DNA"/>
</dbReference>
<reference evidence="3 4" key="1">
    <citation type="submission" date="2018-11" db="EMBL/GenBank/DDBJ databases">
        <authorList>
            <consortium name="Pathogen Informatics"/>
        </authorList>
    </citation>
    <scope>NUCLEOTIDE SEQUENCE [LARGE SCALE GENOMIC DNA]</scope>
    <source>
        <strain evidence="3 4">NCTC10913</strain>
    </source>
</reference>
<dbReference type="SUPFAM" id="SSF47413">
    <property type="entry name" value="lambda repressor-like DNA-binding domains"/>
    <property type="match status" value="1"/>
</dbReference>
<dbReference type="Pfam" id="PF01381">
    <property type="entry name" value="HTH_3"/>
    <property type="match status" value="1"/>
</dbReference>
<dbReference type="PROSITE" id="PS50943">
    <property type="entry name" value="HTH_CROC1"/>
    <property type="match status" value="1"/>
</dbReference>
<comment type="caution">
    <text evidence="3">The sequence shown here is derived from an EMBL/GenBank/DDBJ whole genome shotgun (WGS) entry which is preliminary data.</text>
</comment>
<gene>
    <name evidence="3" type="primary">pezA</name>
    <name evidence="3" type="ORF">NCTC10913_01496</name>
</gene>
<dbReference type="InterPro" id="IPR001387">
    <property type="entry name" value="Cro/C1-type_HTH"/>
</dbReference>
<evidence type="ECO:0000313" key="3">
    <source>
        <dbReference type="EMBL" id="VDG71137.1"/>
    </source>
</evidence>
<dbReference type="PANTHER" id="PTHR46558:SF11">
    <property type="entry name" value="HTH-TYPE TRANSCRIPTIONAL REGULATOR XRE"/>
    <property type="match status" value="1"/>
</dbReference>
<dbReference type="InterPro" id="IPR010982">
    <property type="entry name" value="Lambda_DNA-bd_dom_sf"/>
</dbReference>